<evidence type="ECO:0000256" key="4">
    <source>
        <dbReference type="ARBA" id="ARBA00023065"/>
    </source>
</evidence>
<keyword evidence="6" id="KW-1185">Reference proteome</keyword>
<dbReference type="GO" id="GO:0046961">
    <property type="term" value="F:proton-transporting ATPase activity, rotational mechanism"/>
    <property type="evidence" value="ECO:0007669"/>
    <property type="project" value="InterPro"/>
</dbReference>
<organism evidence="5 6">
    <name type="scientific">Hepatospora eriocheir</name>
    <dbReference type="NCBI Taxonomy" id="1081669"/>
    <lineage>
        <taxon>Eukaryota</taxon>
        <taxon>Fungi</taxon>
        <taxon>Fungi incertae sedis</taxon>
        <taxon>Microsporidia</taxon>
        <taxon>Hepatosporidae</taxon>
        <taxon>Hepatospora</taxon>
    </lineage>
</organism>
<dbReference type="VEuPathDB" id="MicrosporidiaDB:HERIO_1047"/>
<keyword evidence="2" id="KW-0813">Transport</keyword>
<dbReference type="Proteomes" id="UP000192356">
    <property type="component" value="Unassembled WGS sequence"/>
</dbReference>
<evidence type="ECO:0000313" key="5">
    <source>
        <dbReference type="EMBL" id="ORD97059.1"/>
    </source>
</evidence>
<dbReference type="OrthoDB" id="10261947at2759"/>
<keyword evidence="3" id="KW-0375">Hydrogen ion transport</keyword>
<dbReference type="Gene3D" id="3.40.50.10580">
    <property type="entry name" value="ATPase, V1 complex, subunit F"/>
    <property type="match status" value="1"/>
</dbReference>
<dbReference type="AlphaFoldDB" id="A0A1X0QB86"/>
<dbReference type="Pfam" id="PF01990">
    <property type="entry name" value="ATP-synt_F"/>
    <property type="match status" value="1"/>
</dbReference>
<gene>
    <name evidence="5" type="primary">VATF</name>
    <name evidence="5" type="ORF">HERIO_1047</name>
</gene>
<evidence type="ECO:0000256" key="1">
    <source>
        <dbReference type="ARBA" id="ARBA00010148"/>
    </source>
</evidence>
<comment type="caution">
    <text evidence="5">The sequence shown here is derived from an EMBL/GenBank/DDBJ whole genome shotgun (WGS) entry which is preliminary data.</text>
</comment>
<sequence>MSDYSIGVIGDEETIKGLKIGGVEDKGQNIIKVTEEDSKKHISTQFYSLINNKSVVMIFISEFAADKIKNEIDDYDRFIPSILKIPSRKL</sequence>
<accession>A0A1X0QB86</accession>
<dbReference type="SUPFAM" id="SSF159468">
    <property type="entry name" value="AtpF-like"/>
    <property type="match status" value="1"/>
</dbReference>
<dbReference type="InterPro" id="IPR036906">
    <property type="entry name" value="ATPase_V1_fsu_sf"/>
</dbReference>
<dbReference type="PANTHER" id="PTHR13861">
    <property type="entry name" value="VACUOLAR ATP SYNTHASE SUBUNIT F"/>
    <property type="match status" value="1"/>
</dbReference>
<dbReference type="InterPro" id="IPR008218">
    <property type="entry name" value="ATPase_V1-cplx_f_g_su"/>
</dbReference>
<dbReference type="EMBL" id="LVKB01000044">
    <property type="protein sequence ID" value="ORD97059.1"/>
    <property type="molecule type" value="Genomic_DNA"/>
</dbReference>
<dbReference type="PANTHER" id="PTHR13861:SF2">
    <property type="entry name" value="V-TYPE PROTON ATPASE SUBUNIT F"/>
    <property type="match status" value="1"/>
</dbReference>
<comment type="similarity">
    <text evidence="1">Belongs to the V-ATPase F subunit family.</text>
</comment>
<evidence type="ECO:0000256" key="2">
    <source>
        <dbReference type="ARBA" id="ARBA00022448"/>
    </source>
</evidence>
<proteinExistence type="inferred from homology"/>
<dbReference type="VEuPathDB" id="MicrosporidiaDB:A0H76_1451"/>
<evidence type="ECO:0000256" key="3">
    <source>
        <dbReference type="ARBA" id="ARBA00022781"/>
    </source>
</evidence>
<protein>
    <submittedName>
        <fullName evidence="5">VATF</fullName>
    </submittedName>
</protein>
<evidence type="ECO:0000313" key="6">
    <source>
        <dbReference type="Proteomes" id="UP000192356"/>
    </source>
</evidence>
<keyword evidence="4" id="KW-0406">Ion transport</keyword>
<reference evidence="5 6" key="1">
    <citation type="journal article" date="2017" name="Environ. Microbiol.">
        <title>Decay of the glycolytic pathway and adaptation to intranuclear parasitism within Enterocytozoonidae microsporidia.</title>
        <authorList>
            <person name="Wiredu Boakye D."/>
            <person name="Jaroenlak P."/>
            <person name="Prachumwat A."/>
            <person name="Williams T.A."/>
            <person name="Bateman K.S."/>
            <person name="Itsathitphaisarn O."/>
            <person name="Sritunyalucksana K."/>
            <person name="Paszkiewicz K.H."/>
            <person name="Moore K.A."/>
            <person name="Stentiford G.D."/>
            <person name="Williams B.A."/>
        </authorList>
    </citation>
    <scope>NUCLEOTIDE SEQUENCE [LARGE SCALE GENOMIC DNA]</scope>
    <source>
        <strain evidence="5 6">GB1</strain>
    </source>
</reference>
<name>A0A1X0QB86_9MICR</name>
<dbReference type="GO" id="GO:0016020">
    <property type="term" value="C:membrane"/>
    <property type="evidence" value="ECO:0007669"/>
    <property type="project" value="TreeGrafter"/>
</dbReference>